<keyword evidence="3" id="KW-1185">Reference proteome</keyword>
<evidence type="ECO:0000313" key="2">
    <source>
        <dbReference type="EMBL" id="CAK9324685.1"/>
    </source>
</evidence>
<dbReference type="EMBL" id="OZ021740">
    <property type="protein sequence ID" value="CAK9324685.1"/>
    <property type="molecule type" value="Genomic_DNA"/>
</dbReference>
<dbReference type="Proteomes" id="UP001642487">
    <property type="component" value="Chromosome 6"/>
</dbReference>
<protein>
    <submittedName>
        <fullName evidence="2">Uncharacterized protein</fullName>
    </submittedName>
</protein>
<evidence type="ECO:0000256" key="1">
    <source>
        <dbReference type="SAM" id="MobiDB-lite"/>
    </source>
</evidence>
<evidence type="ECO:0000313" key="3">
    <source>
        <dbReference type="Proteomes" id="UP001642487"/>
    </source>
</evidence>
<sequence length="75" mass="8136">MDRGSKAATRSGIRGTEAEDVSRQKRRRPVTTAAEVIGGSSRAKRDLGVTEMVDALENGDSATLVAMDQWWLMGQ</sequence>
<name>A0ABP0YYQ2_9ROSI</name>
<proteinExistence type="predicted"/>
<feature type="region of interest" description="Disordered" evidence="1">
    <location>
        <begin position="1"/>
        <end position="34"/>
    </location>
</feature>
<accession>A0ABP0YYQ2</accession>
<reference evidence="2 3" key="1">
    <citation type="submission" date="2024-03" db="EMBL/GenBank/DDBJ databases">
        <authorList>
            <person name="Gkanogiannis A."/>
            <person name="Becerra Lopez-Lavalle L."/>
        </authorList>
    </citation>
    <scope>NUCLEOTIDE SEQUENCE [LARGE SCALE GENOMIC DNA]</scope>
</reference>
<organism evidence="2 3">
    <name type="scientific">Citrullus colocynthis</name>
    <name type="common">colocynth</name>
    <dbReference type="NCBI Taxonomy" id="252529"/>
    <lineage>
        <taxon>Eukaryota</taxon>
        <taxon>Viridiplantae</taxon>
        <taxon>Streptophyta</taxon>
        <taxon>Embryophyta</taxon>
        <taxon>Tracheophyta</taxon>
        <taxon>Spermatophyta</taxon>
        <taxon>Magnoliopsida</taxon>
        <taxon>eudicotyledons</taxon>
        <taxon>Gunneridae</taxon>
        <taxon>Pentapetalae</taxon>
        <taxon>rosids</taxon>
        <taxon>fabids</taxon>
        <taxon>Cucurbitales</taxon>
        <taxon>Cucurbitaceae</taxon>
        <taxon>Benincaseae</taxon>
        <taxon>Citrullus</taxon>
    </lineage>
</organism>
<gene>
    <name evidence="2" type="ORF">CITCOLO1_LOCUS16926</name>
</gene>